<dbReference type="Gene3D" id="4.10.240.10">
    <property type="entry name" value="Zn(2)-C6 fungal-type DNA-binding domain"/>
    <property type="match status" value="1"/>
</dbReference>
<keyword evidence="3" id="KW-0238">DNA-binding</keyword>
<dbReference type="CDD" id="cd00067">
    <property type="entry name" value="GAL4"/>
    <property type="match status" value="1"/>
</dbReference>
<dbReference type="SUPFAM" id="SSF57701">
    <property type="entry name" value="Zn2/Cys6 DNA-binding domain"/>
    <property type="match status" value="1"/>
</dbReference>
<dbReference type="InterPro" id="IPR007219">
    <property type="entry name" value="XnlR_reg_dom"/>
</dbReference>
<dbReference type="GO" id="GO:0003677">
    <property type="term" value="F:DNA binding"/>
    <property type="evidence" value="ECO:0007669"/>
    <property type="project" value="UniProtKB-KW"/>
</dbReference>
<dbReference type="EMBL" id="CAJVOS010000029">
    <property type="protein sequence ID" value="CAG8137722.1"/>
    <property type="molecule type" value="Genomic_DNA"/>
</dbReference>
<evidence type="ECO:0000256" key="2">
    <source>
        <dbReference type="ARBA" id="ARBA00023015"/>
    </source>
</evidence>
<reference evidence="8" key="1">
    <citation type="submission" date="2021-07" db="EMBL/GenBank/DDBJ databases">
        <authorList>
            <person name="Branca A.L. A."/>
        </authorList>
    </citation>
    <scope>NUCLEOTIDE SEQUENCE</scope>
</reference>
<evidence type="ECO:0000256" key="4">
    <source>
        <dbReference type="ARBA" id="ARBA00023163"/>
    </source>
</evidence>
<comment type="caution">
    <text evidence="8">The sequence shown here is derived from an EMBL/GenBank/DDBJ whole genome shotgun (WGS) entry which is preliminary data.</text>
</comment>
<dbReference type="GO" id="GO:0006351">
    <property type="term" value="P:DNA-templated transcription"/>
    <property type="evidence" value="ECO:0007669"/>
    <property type="project" value="InterPro"/>
</dbReference>
<dbReference type="Pfam" id="PF04082">
    <property type="entry name" value="Fungal_trans"/>
    <property type="match status" value="1"/>
</dbReference>
<dbReference type="PANTHER" id="PTHR47425">
    <property type="entry name" value="FARB-RELATED"/>
    <property type="match status" value="1"/>
</dbReference>
<feature type="domain" description="Zn(2)-C6 fungal-type" evidence="7">
    <location>
        <begin position="29"/>
        <end position="61"/>
    </location>
</feature>
<feature type="region of interest" description="Disordered" evidence="6">
    <location>
        <begin position="730"/>
        <end position="772"/>
    </location>
</feature>
<evidence type="ECO:0000313" key="8">
    <source>
        <dbReference type="EMBL" id="CAG8137722.1"/>
    </source>
</evidence>
<organism evidence="8 9">
    <name type="scientific">Penicillium olsonii</name>
    <dbReference type="NCBI Taxonomy" id="99116"/>
    <lineage>
        <taxon>Eukaryota</taxon>
        <taxon>Fungi</taxon>
        <taxon>Dikarya</taxon>
        <taxon>Ascomycota</taxon>
        <taxon>Pezizomycotina</taxon>
        <taxon>Eurotiomycetes</taxon>
        <taxon>Eurotiomycetidae</taxon>
        <taxon>Eurotiales</taxon>
        <taxon>Aspergillaceae</taxon>
        <taxon>Penicillium</taxon>
    </lineage>
</organism>
<sequence>MDCGDTPSQAPPNTKVISPRRLRRRARKACVYCHNRKVRCNVSIRGSPCVNCRLDGETCIIPGRSKNIKRVRQQSIDHAGPSQLSKSPIPGPIPSQYHGADEPDWTSRDRPSSAQETLAPCPADPHPSTNNESFDWIKNVLRPHHPGRSVHSTRSQSVGNTSHSDEKDRARLLDSGPSADVSYSYYPFLSIKEVRNLSPQDFNCLESQGCLKVPVPDYLDDFVHQYFLHVHPMLPLINEGNFWDLYSNREDNPHGTISLLVLQAMLFASCNFISLSTVHALGYPSIRVMRASYYRHAKLLYDFGSESSHVLVAQAALLLSFTSLSERNTPYVSWLSIAIENAKMAEAHLYGTLPTSSITPQERNILKRLWWCCIIRDRSTGLLMRRPIQITSHHFDFAVQPLCFEDLADEIERSMVYDSSTKEKLAVILTQWSELNASLTDILMLVFPLDERQVVSPQQKLANSTQISDHQAVLAQWFDSVISQLSFPFPGVKTPMSCRRQLKRGIHPSSVILYTNLMMMYYHTSRIAITHFKLSQLNKSQTSPKSDRRLHQSPLCIFETRQELRDATRCIAECHTQLVNRGLDRWLPLSAIGCTALPLVLHLLDTKLYSRLEHEAAEIESTTGSNQRQLDDLVSVMKSYQLQYDNSDWMTKIVRHIINIAQIDIGIPNMQTSAIDWTDILVFQPTSYLRMTLALDISLRKGRLAEEGDFPSRLRNLSFIELQPSMDAADTNNSKGMHVESPGPSPLDSAYSVANRRESRDQELSSLSSPSEHGLEFLEDQIYLHLAGGMTQ</sequence>
<dbReference type="AlphaFoldDB" id="A0A9W4MX57"/>
<accession>A0A9W4MX57</accession>
<evidence type="ECO:0000256" key="6">
    <source>
        <dbReference type="SAM" id="MobiDB-lite"/>
    </source>
</evidence>
<dbReference type="InterPro" id="IPR052761">
    <property type="entry name" value="Fungal_Detox/Toxin_TFs"/>
</dbReference>
<dbReference type="GO" id="GO:0008270">
    <property type="term" value="F:zinc ion binding"/>
    <property type="evidence" value="ECO:0007669"/>
    <property type="project" value="InterPro"/>
</dbReference>
<dbReference type="GO" id="GO:0000981">
    <property type="term" value="F:DNA-binding transcription factor activity, RNA polymerase II-specific"/>
    <property type="evidence" value="ECO:0007669"/>
    <property type="project" value="InterPro"/>
</dbReference>
<keyword evidence="2" id="KW-0805">Transcription regulation</keyword>
<dbReference type="PROSITE" id="PS00463">
    <property type="entry name" value="ZN2_CY6_FUNGAL_1"/>
    <property type="match status" value="1"/>
</dbReference>
<dbReference type="CDD" id="cd12148">
    <property type="entry name" value="fungal_TF_MHR"/>
    <property type="match status" value="1"/>
</dbReference>
<feature type="region of interest" description="Disordered" evidence="6">
    <location>
        <begin position="78"/>
        <end position="128"/>
    </location>
</feature>
<dbReference type="OrthoDB" id="4161332at2759"/>
<feature type="compositionally biased region" description="Polar residues" evidence="6">
    <location>
        <begin position="150"/>
        <end position="162"/>
    </location>
</feature>
<dbReference type="InterPro" id="IPR001138">
    <property type="entry name" value="Zn2Cys6_DnaBD"/>
</dbReference>
<evidence type="ECO:0000259" key="7">
    <source>
        <dbReference type="PROSITE" id="PS50048"/>
    </source>
</evidence>
<dbReference type="InterPro" id="IPR036864">
    <property type="entry name" value="Zn2-C6_fun-type_DNA-bd_sf"/>
</dbReference>
<dbReference type="SMART" id="SM00066">
    <property type="entry name" value="GAL4"/>
    <property type="match status" value="1"/>
</dbReference>
<name>A0A9W4MX57_PENOL</name>
<evidence type="ECO:0000256" key="5">
    <source>
        <dbReference type="ARBA" id="ARBA00023242"/>
    </source>
</evidence>
<evidence type="ECO:0000256" key="3">
    <source>
        <dbReference type="ARBA" id="ARBA00023125"/>
    </source>
</evidence>
<dbReference type="Pfam" id="PF00172">
    <property type="entry name" value="Zn_clus"/>
    <property type="match status" value="1"/>
</dbReference>
<protein>
    <recommendedName>
        <fullName evidence="7">Zn(2)-C6 fungal-type domain-containing protein</fullName>
    </recommendedName>
</protein>
<feature type="compositionally biased region" description="Basic and acidic residues" evidence="6">
    <location>
        <begin position="99"/>
        <end position="111"/>
    </location>
</feature>
<keyword evidence="5" id="KW-0539">Nucleus</keyword>
<keyword evidence="4" id="KW-0804">Transcription</keyword>
<evidence type="ECO:0000313" key="9">
    <source>
        <dbReference type="Proteomes" id="UP001153618"/>
    </source>
</evidence>
<keyword evidence="1" id="KW-0479">Metal-binding</keyword>
<dbReference type="PANTHER" id="PTHR47425:SF2">
    <property type="entry name" value="FARB-RELATED"/>
    <property type="match status" value="1"/>
</dbReference>
<gene>
    <name evidence="8" type="ORF">POLS_LOCUS5699</name>
</gene>
<evidence type="ECO:0000256" key="1">
    <source>
        <dbReference type="ARBA" id="ARBA00022723"/>
    </source>
</evidence>
<dbReference type="PROSITE" id="PS50048">
    <property type="entry name" value="ZN2_CY6_FUNGAL_2"/>
    <property type="match status" value="1"/>
</dbReference>
<proteinExistence type="predicted"/>
<feature type="region of interest" description="Disordered" evidence="6">
    <location>
        <begin position="145"/>
        <end position="175"/>
    </location>
</feature>
<feature type="compositionally biased region" description="Basic and acidic residues" evidence="6">
    <location>
        <begin position="163"/>
        <end position="172"/>
    </location>
</feature>
<dbReference type="Proteomes" id="UP001153618">
    <property type="component" value="Unassembled WGS sequence"/>
</dbReference>
<keyword evidence="9" id="KW-1185">Reference proteome</keyword>